<organism evidence="7 8">
    <name type="scientific">Podospora fimiseda</name>
    <dbReference type="NCBI Taxonomy" id="252190"/>
    <lineage>
        <taxon>Eukaryota</taxon>
        <taxon>Fungi</taxon>
        <taxon>Dikarya</taxon>
        <taxon>Ascomycota</taxon>
        <taxon>Pezizomycotina</taxon>
        <taxon>Sordariomycetes</taxon>
        <taxon>Sordariomycetidae</taxon>
        <taxon>Sordariales</taxon>
        <taxon>Podosporaceae</taxon>
        <taxon>Podospora</taxon>
    </lineage>
</organism>
<keyword evidence="8" id="KW-1185">Reference proteome</keyword>
<evidence type="ECO:0000256" key="2">
    <source>
        <dbReference type="ARBA" id="ARBA00022964"/>
    </source>
</evidence>
<keyword evidence="7" id="KW-0575">Peroxidase</keyword>
<dbReference type="PANTHER" id="PTHR11903:SF13">
    <property type="entry name" value="LINOLEATE 10R-LIPOXYGENASE"/>
    <property type="match status" value="1"/>
</dbReference>
<feature type="compositionally biased region" description="Polar residues" evidence="6">
    <location>
        <begin position="1"/>
        <end position="18"/>
    </location>
</feature>
<reference evidence="7" key="1">
    <citation type="journal article" date="2023" name="Mol. Phylogenet. Evol.">
        <title>Genome-scale phylogeny and comparative genomics of the fungal order Sordariales.</title>
        <authorList>
            <person name="Hensen N."/>
            <person name="Bonometti L."/>
            <person name="Westerberg I."/>
            <person name="Brannstrom I.O."/>
            <person name="Guillou S."/>
            <person name="Cros-Aarteil S."/>
            <person name="Calhoun S."/>
            <person name="Haridas S."/>
            <person name="Kuo A."/>
            <person name="Mondo S."/>
            <person name="Pangilinan J."/>
            <person name="Riley R."/>
            <person name="LaButti K."/>
            <person name="Andreopoulos B."/>
            <person name="Lipzen A."/>
            <person name="Chen C."/>
            <person name="Yan M."/>
            <person name="Daum C."/>
            <person name="Ng V."/>
            <person name="Clum A."/>
            <person name="Steindorff A."/>
            <person name="Ohm R.A."/>
            <person name="Martin F."/>
            <person name="Silar P."/>
            <person name="Natvig D.O."/>
            <person name="Lalanne C."/>
            <person name="Gautier V."/>
            <person name="Ament-Velasquez S.L."/>
            <person name="Kruys A."/>
            <person name="Hutchinson M.I."/>
            <person name="Powell A.J."/>
            <person name="Barry K."/>
            <person name="Miller A.N."/>
            <person name="Grigoriev I.V."/>
            <person name="Debuchy R."/>
            <person name="Gladieux P."/>
            <person name="Hiltunen Thoren M."/>
            <person name="Johannesson H."/>
        </authorList>
    </citation>
    <scope>NUCLEOTIDE SEQUENCE</scope>
    <source>
        <strain evidence="7">CBS 990.96</strain>
    </source>
</reference>
<dbReference type="GO" id="GO:0006979">
    <property type="term" value="P:response to oxidative stress"/>
    <property type="evidence" value="ECO:0007669"/>
    <property type="project" value="InterPro"/>
</dbReference>
<keyword evidence="1 5" id="KW-0479">Metal-binding</keyword>
<dbReference type="GO" id="GO:0046872">
    <property type="term" value="F:metal ion binding"/>
    <property type="evidence" value="ECO:0007669"/>
    <property type="project" value="UniProtKB-KW"/>
</dbReference>
<feature type="compositionally biased region" description="Polar residues" evidence="6">
    <location>
        <begin position="26"/>
        <end position="36"/>
    </location>
</feature>
<accession>A0AAN7H6V2</accession>
<evidence type="ECO:0000256" key="5">
    <source>
        <dbReference type="PIRSR" id="PIRSR619791-2"/>
    </source>
</evidence>
<evidence type="ECO:0000256" key="6">
    <source>
        <dbReference type="SAM" id="MobiDB-lite"/>
    </source>
</evidence>
<dbReference type="Gene3D" id="1.10.640.10">
    <property type="entry name" value="Haem peroxidase domain superfamily, animal type"/>
    <property type="match status" value="1"/>
</dbReference>
<dbReference type="GO" id="GO:0020037">
    <property type="term" value="F:heme binding"/>
    <property type="evidence" value="ECO:0007669"/>
    <property type="project" value="InterPro"/>
</dbReference>
<feature type="region of interest" description="Disordered" evidence="6">
    <location>
        <begin position="1"/>
        <end position="43"/>
    </location>
</feature>
<dbReference type="CDD" id="cd09817">
    <property type="entry name" value="linoleate_diol_synthase_like"/>
    <property type="match status" value="1"/>
</dbReference>
<proteinExistence type="predicted"/>
<keyword evidence="2" id="KW-0223">Dioxygenase</keyword>
<keyword evidence="4 5" id="KW-0408">Iron</keyword>
<dbReference type="GO" id="GO:0051213">
    <property type="term" value="F:dioxygenase activity"/>
    <property type="evidence" value="ECO:0007669"/>
    <property type="project" value="UniProtKB-KW"/>
</dbReference>
<feature type="binding site" description="axial binding residue" evidence="5">
    <location>
        <position position="480"/>
    </location>
    <ligand>
        <name>heme b</name>
        <dbReference type="ChEBI" id="CHEBI:60344"/>
    </ligand>
    <ligandPart>
        <name>Fe</name>
        <dbReference type="ChEBI" id="CHEBI:18248"/>
    </ligandPart>
</feature>
<dbReference type="InterPro" id="IPR019791">
    <property type="entry name" value="Haem_peroxidase_animal"/>
</dbReference>
<dbReference type="PRINTS" id="PR00457">
    <property type="entry name" value="ANPEROXIDASE"/>
</dbReference>
<evidence type="ECO:0000313" key="8">
    <source>
        <dbReference type="Proteomes" id="UP001301958"/>
    </source>
</evidence>
<protein>
    <submittedName>
        <fullName evidence="7">Heme peroxidase-domain-containing protein</fullName>
    </submittedName>
</protein>
<keyword evidence="5" id="KW-0349">Heme</keyword>
<sequence length="1334" mass="150878">MSSHSHQSLLTGNSNGHSNGHADGKNGTTHAPPSSKTQDELDEWDKKFASHVKSQSTAFHGDALIGNQLIAKTGKLDDARRIFTIKNIPGIIKVLNKFLKGGGLDVKAGAQLIGSMPNNSEFRAKFIEGQVKTKYDRMLHPPLTYLGDAFKYRTADGKFNSALNPHLGQAGAPYAKTVPSKTHPLGALPDPGDIFDKLMARDDDRASGSGLSSMLIYHATIIIHDIFRTNDRDKNISDSSSYLDLSPLYGFTDEMQRKVRDDKYKLGLLKPDTFAEDRLLRQPPGVCIYLVMYNRYHNYAARQLLRINENGRFSIPSKFKGPREEAAARVFVKDKEDGPYQQVLQDFRDAYKAFVDNGREPLPQYNKAIEALEVFFYKDICSHDKDERKKRAEAVSRFYQEWEAAWDKLDDDLFNTARLITCGMYIQISIHDYLRALMGFHNYDTNFTLDPRVHETAAKDVSRGIGNQVTVEFNLLYRFHCAISAKDEQYAEDSMRELFKQPKEWDPKALDLPQFVHLMGASKAYGAGQAATPVWEREFGLKDDSKRSFKRDKITGLFDDQQMVDQLIQDMDDPISNFGPKNVPKCLKAVEIMGILQARKWGVGTLNDFRDFFGMKRHTSFASISGNPAVQSALCDLYEHPDKVELYPGIFCESDSKMNGDPGPSDVDSALWAAIFSDAITLVRSDRFYTVDWNTDSLTSWGMKEVTPDNDVLKSSVFHRLLQRSFPEWFPADSIRFFHPFYTAEKNAQLAQEQGYASGFRMALKSAEVTRRGGLFNTPKETKYTFDVQRSEPKRPSKPVYLDDPLKIKALLEDKSDVLVHPARLYTADLPLKVAEVLAPGQHAAKQEKPIEPDSKALTGYFTEIMRGIIQRESIVINTDPKNPVYSIDITRDFAIPVVTRYVADFLGFGHLVKSETNLSAKYSENEIYQHITNCQVYLSYNADETKILKRRLAFKKSMSFLYDLTLEEGIINDAKKSPFARKLSWFFTGEKGRANPMTQLGLSVAERILSNESDLGKAAAIFLLVGLDSAYNSVLGFTSVLDLFLEDLYKLANEFNDPKTKKRNTCNWLEVQDLALSDLGSEEDNLLRNIVLNAQRVSVKLPIIRKATENHDVGNGTVTFFSMEKGQTIICDINRAARDAAKQSLDLCSQSSSDKESWEANYLAYRSSFTEQFGSYHPKQVAALGLVTMIKTLAQLKNLRRGHDTQGHVKRIPLPSANETFSNYMAPQRVRKIEVEVNKQFAAAETEEEKKRLKGIYDSEHLLKPETDTYMTAEWDEMVPFPTTWKVRFDGWGKSEYGGGQLGQLVYKGKFDDFAPFWEVPGGEVRLEDVLRS</sequence>
<reference evidence="7" key="2">
    <citation type="submission" date="2023-05" db="EMBL/GenBank/DDBJ databases">
        <authorList>
            <consortium name="Lawrence Berkeley National Laboratory"/>
            <person name="Steindorff A."/>
            <person name="Hensen N."/>
            <person name="Bonometti L."/>
            <person name="Westerberg I."/>
            <person name="Brannstrom I.O."/>
            <person name="Guillou S."/>
            <person name="Cros-Aarteil S."/>
            <person name="Calhoun S."/>
            <person name="Haridas S."/>
            <person name="Kuo A."/>
            <person name="Mondo S."/>
            <person name="Pangilinan J."/>
            <person name="Riley R."/>
            <person name="Labutti K."/>
            <person name="Andreopoulos B."/>
            <person name="Lipzen A."/>
            <person name="Chen C."/>
            <person name="Yanf M."/>
            <person name="Daum C."/>
            <person name="Ng V."/>
            <person name="Clum A."/>
            <person name="Ohm R."/>
            <person name="Martin F."/>
            <person name="Silar P."/>
            <person name="Natvig D."/>
            <person name="Lalanne C."/>
            <person name="Gautier V."/>
            <person name="Ament-Velasquez S.L."/>
            <person name="Kruys A."/>
            <person name="Hutchinson M.I."/>
            <person name="Powell A.J."/>
            <person name="Barry K."/>
            <person name="Miller A.N."/>
            <person name="Grigoriev I.V."/>
            <person name="Debuchy R."/>
            <person name="Gladieux P."/>
            <person name="Thoren M.H."/>
            <person name="Johannesson H."/>
        </authorList>
    </citation>
    <scope>NUCLEOTIDE SEQUENCE</scope>
    <source>
        <strain evidence="7">CBS 990.96</strain>
    </source>
</reference>
<evidence type="ECO:0000256" key="3">
    <source>
        <dbReference type="ARBA" id="ARBA00023002"/>
    </source>
</evidence>
<evidence type="ECO:0000256" key="1">
    <source>
        <dbReference type="ARBA" id="ARBA00022723"/>
    </source>
</evidence>
<gene>
    <name evidence="7" type="ORF">QBC38DRAFT_469937</name>
</gene>
<dbReference type="InterPro" id="IPR010255">
    <property type="entry name" value="Haem_peroxidase_sf"/>
</dbReference>
<evidence type="ECO:0000313" key="7">
    <source>
        <dbReference type="EMBL" id="KAK4230284.1"/>
    </source>
</evidence>
<comment type="caution">
    <text evidence="7">The sequence shown here is derived from an EMBL/GenBank/DDBJ whole genome shotgun (WGS) entry which is preliminary data.</text>
</comment>
<dbReference type="InterPro" id="IPR037120">
    <property type="entry name" value="Haem_peroxidase_sf_animal"/>
</dbReference>
<keyword evidence="3" id="KW-0560">Oxidoreductase</keyword>
<dbReference type="Pfam" id="PF03098">
    <property type="entry name" value="An_peroxidase"/>
    <property type="match status" value="2"/>
</dbReference>
<evidence type="ECO:0000256" key="4">
    <source>
        <dbReference type="ARBA" id="ARBA00023004"/>
    </source>
</evidence>
<dbReference type="Proteomes" id="UP001301958">
    <property type="component" value="Unassembled WGS sequence"/>
</dbReference>
<dbReference type="PANTHER" id="PTHR11903">
    <property type="entry name" value="PROSTAGLANDIN G/H SYNTHASE"/>
    <property type="match status" value="1"/>
</dbReference>
<dbReference type="InterPro" id="IPR034812">
    <property type="entry name" value="Ppo-like_N"/>
</dbReference>
<dbReference type="PROSITE" id="PS50292">
    <property type="entry name" value="PEROXIDASE_3"/>
    <property type="match status" value="1"/>
</dbReference>
<dbReference type="InterPro" id="IPR050783">
    <property type="entry name" value="Oxylipin_biosynth_metab"/>
</dbReference>
<dbReference type="EMBL" id="MU865300">
    <property type="protein sequence ID" value="KAK4230284.1"/>
    <property type="molecule type" value="Genomic_DNA"/>
</dbReference>
<dbReference type="SUPFAM" id="SSF48113">
    <property type="entry name" value="Heme-dependent peroxidases"/>
    <property type="match status" value="1"/>
</dbReference>
<dbReference type="GO" id="GO:0004601">
    <property type="term" value="F:peroxidase activity"/>
    <property type="evidence" value="ECO:0007669"/>
    <property type="project" value="UniProtKB-KW"/>
</dbReference>
<name>A0AAN7H6V2_9PEZI</name>
<dbReference type="GO" id="GO:0006631">
    <property type="term" value="P:fatty acid metabolic process"/>
    <property type="evidence" value="ECO:0007669"/>
    <property type="project" value="UniProtKB-ARBA"/>
</dbReference>